<comment type="caution">
    <text evidence="3">The sequence shown here is derived from an EMBL/GenBank/DDBJ whole genome shotgun (WGS) entry which is preliminary data.</text>
</comment>
<dbReference type="EMBL" id="CAWUPB010001184">
    <property type="protein sequence ID" value="CAK7350656.1"/>
    <property type="molecule type" value="Genomic_DNA"/>
</dbReference>
<dbReference type="InterPro" id="IPR008930">
    <property type="entry name" value="Terpenoid_cyclase/PrenylTrfase"/>
</dbReference>
<evidence type="ECO:0000313" key="4">
    <source>
        <dbReference type="Proteomes" id="UP001314170"/>
    </source>
</evidence>
<keyword evidence="2" id="KW-0460">Magnesium</keyword>
<dbReference type="InterPro" id="IPR036965">
    <property type="entry name" value="Terpene_synth_N_sf"/>
</dbReference>
<proteinExistence type="predicted"/>
<dbReference type="SUPFAM" id="SSF48239">
    <property type="entry name" value="Terpenoid cyclases/Protein prenyltransferases"/>
    <property type="match status" value="1"/>
</dbReference>
<accession>A0AAV1SJV1</accession>
<comment type="cofactor">
    <cofactor evidence="1">
        <name>Mg(2+)</name>
        <dbReference type="ChEBI" id="CHEBI:18420"/>
    </cofactor>
</comment>
<evidence type="ECO:0000256" key="2">
    <source>
        <dbReference type="ARBA" id="ARBA00022842"/>
    </source>
</evidence>
<sequence length="234" mass="27017">MEFSKSSDIHGLVKTIKEELLLDDSIDPYSFIAPSAYDTAWLAMVPDTSEPCQPMFKNCLDWVLNNQKEEGFWGEYDGHGMPTIECLPATIACMIALKKWNAEEMIINKGMAFIEENAEKLIGEIYDYNCPRWFTIVFPAIVELARINDLEITFPARLKKVVMAIFYKREQILEREELVDKYHHPPLISYIEALPTLYHFDQEDVVKHLHTDGSLFQSPLLPQVLSWLLETKTA</sequence>
<dbReference type="GO" id="GO:0010333">
    <property type="term" value="F:terpene synthase activity"/>
    <property type="evidence" value="ECO:0007669"/>
    <property type="project" value="InterPro"/>
</dbReference>
<dbReference type="InterPro" id="IPR050148">
    <property type="entry name" value="Terpene_synthase-like"/>
</dbReference>
<dbReference type="GO" id="GO:0000287">
    <property type="term" value="F:magnesium ion binding"/>
    <property type="evidence" value="ECO:0007669"/>
    <property type="project" value="TreeGrafter"/>
</dbReference>
<dbReference type="PANTHER" id="PTHR31739:SF25">
    <property type="entry name" value="(E,E)-GERANYLLINALOOL SYNTHASE"/>
    <property type="match status" value="1"/>
</dbReference>
<evidence type="ECO:0000313" key="3">
    <source>
        <dbReference type="EMBL" id="CAK7350656.1"/>
    </source>
</evidence>
<dbReference type="Proteomes" id="UP001314170">
    <property type="component" value="Unassembled WGS sequence"/>
</dbReference>
<evidence type="ECO:0000256" key="1">
    <source>
        <dbReference type="ARBA" id="ARBA00001946"/>
    </source>
</evidence>
<reference evidence="3 4" key="1">
    <citation type="submission" date="2024-01" db="EMBL/GenBank/DDBJ databases">
        <authorList>
            <person name="Waweru B."/>
        </authorList>
    </citation>
    <scope>NUCLEOTIDE SEQUENCE [LARGE SCALE GENOMIC DNA]</scope>
</reference>
<dbReference type="Gene3D" id="1.50.10.160">
    <property type="match status" value="1"/>
</dbReference>
<dbReference type="PANTHER" id="PTHR31739">
    <property type="entry name" value="ENT-COPALYL DIPHOSPHATE SYNTHASE, CHLOROPLASTIC"/>
    <property type="match status" value="1"/>
</dbReference>
<name>A0AAV1SJV1_9ROSI</name>
<gene>
    <name evidence="3" type="ORF">DCAF_LOCUS23397</name>
</gene>
<keyword evidence="4" id="KW-1185">Reference proteome</keyword>
<dbReference type="AlphaFoldDB" id="A0AAV1SJV1"/>
<protein>
    <submittedName>
        <fullName evidence="3">Uncharacterized protein</fullName>
    </submittedName>
</protein>
<organism evidence="3 4">
    <name type="scientific">Dovyalis caffra</name>
    <dbReference type="NCBI Taxonomy" id="77055"/>
    <lineage>
        <taxon>Eukaryota</taxon>
        <taxon>Viridiplantae</taxon>
        <taxon>Streptophyta</taxon>
        <taxon>Embryophyta</taxon>
        <taxon>Tracheophyta</taxon>
        <taxon>Spermatophyta</taxon>
        <taxon>Magnoliopsida</taxon>
        <taxon>eudicotyledons</taxon>
        <taxon>Gunneridae</taxon>
        <taxon>Pentapetalae</taxon>
        <taxon>rosids</taxon>
        <taxon>fabids</taxon>
        <taxon>Malpighiales</taxon>
        <taxon>Salicaceae</taxon>
        <taxon>Flacourtieae</taxon>
        <taxon>Dovyalis</taxon>
    </lineage>
</organism>
<dbReference type="Gene3D" id="1.50.10.130">
    <property type="entry name" value="Terpene synthase, N-terminal domain"/>
    <property type="match status" value="1"/>
</dbReference>
<dbReference type="GO" id="GO:0016102">
    <property type="term" value="P:diterpenoid biosynthetic process"/>
    <property type="evidence" value="ECO:0007669"/>
    <property type="project" value="TreeGrafter"/>
</dbReference>